<evidence type="ECO:0000256" key="1">
    <source>
        <dbReference type="SAM" id="Phobius"/>
    </source>
</evidence>
<comment type="caution">
    <text evidence="2">The sequence shown here is derived from an EMBL/GenBank/DDBJ whole genome shotgun (WGS) entry which is preliminary data.</text>
</comment>
<dbReference type="AlphaFoldDB" id="A0A1E5FZY0"/>
<protein>
    <submittedName>
        <fullName evidence="2">Uncharacterized protein</fullName>
    </submittedName>
</protein>
<sequence length="244" mass="28886">MIQKKSRFLAIIVIFLVSAGYLYFYFFSKPTEFLKEDDLIETINRYNYNPDAIEIQDIIFLGDTHVFVPFIHEHGYGTSYWFWKNRKWELAGVSTIQQPTLWKVNPKDPSTYVVLWNINPDNLMTTFDIYLLNRRGYIVSNYVHRYTPGVQLHFSVPFEKDVKSYGVQSLPKEWIAFLDSFLKVEKSKYPTTLFSFQHSRINYRWIPYDDNGEVSFPTFNQGTGHSTGNINLLYISRLLEHELE</sequence>
<organism evidence="2 3">
    <name type="scientific">Desulfuribacillus alkaliarsenatis</name>
    <dbReference type="NCBI Taxonomy" id="766136"/>
    <lineage>
        <taxon>Bacteria</taxon>
        <taxon>Bacillati</taxon>
        <taxon>Bacillota</taxon>
        <taxon>Desulfuribacillia</taxon>
        <taxon>Desulfuribacillales</taxon>
        <taxon>Desulfuribacillaceae</taxon>
        <taxon>Desulfuribacillus</taxon>
    </lineage>
</organism>
<dbReference type="OrthoDB" id="2452975at2"/>
<keyword evidence="1" id="KW-0812">Transmembrane</keyword>
<proteinExistence type="predicted"/>
<keyword evidence="3" id="KW-1185">Reference proteome</keyword>
<dbReference type="Proteomes" id="UP000094296">
    <property type="component" value="Unassembled WGS sequence"/>
</dbReference>
<keyword evidence="1" id="KW-1133">Transmembrane helix</keyword>
<reference evidence="2 3" key="1">
    <citation type="submission" date="2016-09" db="EMBL/GenBank/DDBJ databases">
        <title>Draft genome sequence for the type strain of Desulfuribacillus alkaliarsenatis AHT28, an obligately anaerobic, sulfidogenic bacterium isolated from Russian soda lake sediments.</title>
        <authorList>
            <person name="Abin C.A."/>
            <person name="Hollibaugh J.T."/>
        </authorList>
    </citation>
    <scope>NUCLEOTIDE SEQUENCE [LARGE SCALE GENOMIC DNA]</scope>
    <source>
        <strain evidence="2 3">AHT28</strain>
    </source>
</reference>
<feature type="transmembrane region" description="Helical" evidence="1">
    <location>
        <begin position="7"/>
        <end position="26"/>
    </location>
</feature>
<dbReference type="EMBL" id="MIJE01000033">
    <property type="protein sequence ID" value="OEF96114.1"/>
    <property type="molecule type" value="Genomic_DNA"/>
</dbReference>
<gene>
    <name evidence="2" type="ORF">BHF68_10305</name>
</gene>
<dbReference type="RefSeq" id="WP_069644035.1">
    <property type="nucleotide sequence ID" value="NZ_MIJE01000033.1"/>
</dbReference>
<accession>A0A1E5FZY0</accession>
<keyword evidence="1" id="KW-0472">Membrane</keyword>
<name>A0A1E5FZY0_9FIRM</name>
<evidence type="ECO:0000313" key="2">
    <source>
        <dbReference type="EMBL" id="OEF96114.1"/>
    </source>
</evidence>
<evidence type="ECO:0000313" key="3">
    <source>
        <dbReference type="Proteomes" id="UP000094296"/>
    </source>
</evidence>
<dbReference type="STRING" id="766136.BHF68_10305"/>